<dbReference type="Gene3D" id="2.150.10.10">
    <property type="entry name" value="Serralysin-like metalloprotease, C-terminal"/>
    <property type="match status" value="1"/>
</dbReference>
<evidence type="ECO:0000259" key="1">
    <source>
        <dbReference type="Pfam" id="PF05658"/>
    </source>
</evidence>
<dbReference type="OrthoDB" id="7487130at2759"/>
<dbReference type="GO" id="GO:0019867">
    <property type="term" value="C:outer membrane"/>
    <property type="evidence" value="ECO:0007669"/>
    <property type="project" value="InterPro"/>
</dbReference>
<name>A0A4Z2GDY6_9TELE</name>
<evidence type="ECO:0000313" key="3">
    <source>
        <dbReference type="Proteomes" id="UP000314294"/>
    </source>
</evidence>
<dbReference type="SUPFAM" id="SSF101967">
    <property type="entry name" value="Adhesin YadA, collagen-binding domain"/>
    <property type="match status" value="1"/>
</dbReference>
<feature type="domain" description="Trimeric autotransporter adhesin YadA-like head" evidence="1">
    <location>
        <begin position="52"/>
        <end position="78"/>
    </location>
</feature>
<gene>
    <name evidence="2" type="ORF">EYF80_038867</name>
</gene>
<proteinExistence type="predicted"/>
<keyword evidence="3" id="KW-1185">Reference proteome</keyword>
<sequence>MASVKHFTAISYCPEAARRFPIPGRKSEVISPVSSSTTLGFSSTALGFSSTALGFSSTALGFSSTALGFSSTALGFSSTALGFSSTALGFSSTTLGFSSLGGEASSCSPPPGGSNHVVCSLWFRRRDWMSDLSIIVM</sequence>
<dbReference type="InterPro" id="IPR011049">
    <property type="entry name" value="Serralysin-like_metalloprot_C"/>
</dbReference>
<comment type="caution">
    <text evidence="2">The sequence shown here is derived from an EMBL/GenBank/DDBJ whole genome shotgun (WGS) entry which is preliminary data.</text>
</comment>
<dbReference type="EMBL" id="SRLO01000600">
    <property type="protein sequence ID" value="TNN50934.1"/>
    <property type="molecule type" value="Genomic_DNA"/>
</dbReference>
<dbReference type="InterPro" id="IPR008640">
    <property type="entry name" value="Adhesin_Head_dom"/>
</dbReference>
<reference evidence="2 3" key="1">
    <citation type="submission" date="2019-03" db="EMBL/GenBank/DDBJ databases">
        <title>First draft genome of Liparis tanakae, snailfish: a comprehensive survey of snailfish specific genes.</title>
        <authorList>
            <person name="Kim W."/>
            <person name="Song I."/>
            <person name="Jeong J.-H."/>
            <person name="Kim D."/>
            <person name="Kim S."/>
            <person name="Ryu S."/>
            <person name="Song J.Y."/>
            <person name="Lee S.K."/>
        </authorList>
    </citation>
    <scope>NUCLEOTIDE SEQUENCE [LARGE SCALE GENOMIC DNA]</scope>
    <source>
        <tissue evidence="2">Muscle</tissue>
    </source>
</reference>
<dbReference type="Pfam" id="PF05658">
    <property type="entry name" value="YadA_head"/>
    <property type="match status" value="1"/>
</dbReference>
<evidence type="ECO:0000313" key="2">
    <source>
        <dbReference type="EMBL" id="TNN50934.1"/>
    </source>
</evidence>
<dbReference type="AlphaFoldDB" id="A0A4Z2GDY6"/>
<organism evidence="2 3">
    <name type="scientific">Liparis tanakae</name>
    <name type="common">Tanaka's snailfish</name>
    <dbReference type="NCBI Taxonomy" id="230148"/>
    <lineage>
        <taxon>Eukaryota</taxon>
        <taxon>Metazoa</taxon>
        <taxon>Chordata</taxon>
        <taxon>Craniata</taxon>
        <taxon>Vertebrata</taxon>
        <taxon>Euteleostomi</taxon>
        <taxon>Actinopterygii</taxon>
        <taxon>Neopterygii</taxon>
        <taxon>Teleostei</taxon>
        <taxon>Neoteleostei</taxon>
        <taxon>Acanthomorphata</taxon>
        <taxon>Eupercaria</taxon>
        <taxon>Perciformes</taxon>
        <taxon>Cottioidei</taxon>
        <taxon>Cottales</taxon>
        <taxon>Liparidae</taxon>
        <taxon>Liparis</taxon>
    </lineage>
</organism>
<protein>
    <recommendedName>
        <fullName evidence="1">Trimeric autotransporter adhesin YadA-like head domain-containing protein</fullName>
    </recommendedName>
</protein>
<dbReference type="Proteomes" id="UP000314294">
    <property type="component" value="Unassembled WGS sequence"/>
</dbReference>
<accession>A0A4Z2GDY6</accession>